<gene>
    <name evidence="1" type="ORF">S12H4_17871</name>
</gene>
<accession>X1U4L4</accession>
<protein>
    <submittedName>
        <fullName evidence="1">Uncharacterized protein</fullName>
    </submittedName>
</protein>
<dbReference type="AlphaFoldDB" id="X1U4L4"/>
<proteinExistence type="predicted"/>
<comment type="caution">
    <text evidence="1">The sequence shown here is derived from an EMBL/GenBank/DDBJ whole genome shotgun (WGS) entry which is preliminary data.</text>
</comment>
<reference evidence="1" key="1">
    <citation type="journal article" date="2014" name="Front. Microbiol.">
        <title>High frequency of phylogenetically diverse reductive dehalogenase-homologous genes in deep subseafloor sedimentary metagenomes.</title>
        <authorList>
            <person name="Kawai M."/>
            <person name="Futagami T."/>
            <person name="Toyoda A."/>
            <person name="Takaki Y."/>
            <person name="Nishi S."/>
            <person name="Hori S."/>
            <person name="Arai W."/>
            <person name="Tsubouchi T."/>
            <person name="Morono Y."/>
            <person name="Uchiyama I."/>
            <person name="Ito T."/>
            <person name="Fujiyama A."/>
            <person name="Inagaki F."/>
            <person name="Takami H."/>
        </authorList>
    </citation>
    <scope>NUCLEOTIDE SEQUENCE</scope>
    <source>
        <strain evidence="1">Expedition CK06-06</strain>
    </source>
</reference>
<sequence>PKVEVIITVTWRFLCPTGFRKVEEGVNRSD</sequence>
<evidence type="ECO:0000313" key="1">
    <source>
        <dbReference type="EMBL" id="GAI87254.1"/>
    </source>
</evidence>
<name>X1U4L4_9ZZZZ</name>
<feature type="non-terminal residue" evidence="1">
    <location>
        <position position="1"/>
    </location>
</feature>
<dbReference type="EMBL" id="BARW01008774">
    <property type="protein sequence ID" value="GAI87254.1"/>
    <property type="molecule type" value="Genomic_DNA"/>
</dbReference>
<organism evidence="1">
    <name type="scientific">marine sediment metagenome</name>
    <dbReference type="NCBI Taxonomy" id="412755"/>
    <lineage>
        <taxon>unclassified sequences</taxon>
        <taxon>metagenomes</taxon>
        <taxon>ecological metagenomes</taxon>
    </lineage>
</organism>